<evidence type="ECO:0000256" key="2">
    <source>
        <dbReference type="ARBA" id="ARBA00005801"/>
    </source>
</evidence>
<evidence type="ECO:0000256" key="10">
    <source>
        <dbReference type="SAM" id="Phobius"/>
    </source>
</evidence>
<reference evidence="13 14" key="1">
    <citation type="submission" date="2021-03" db="EMBL/GenBank/DDBJ databases">
        <title>Genomic Encyclopedia of Type Strains, Phase III (KMG-III): the genomes of soil and plant-associated and newly described type strains.</title>
        <authorList>
            <person name="Whitman W."/>
        </authorList>
    </citation>
    <scope>NUCLEOTIDE SEQUENCE [LARGE SCALE GENOMIC DNA]</scope>
    <source>
        <strain evidence="13 14">IMMIB AFH-6</strain>
    </source>
</reference>
<comment type="similarity">
    <text evidence="2 8">Belongs to the peptidase A24 family.</text>
</comment>
<comment type="caution">
    <text evidence="13">The sequence shown here is derived from an EMBL/GenBank/DDBJ whole genome shotgun (WGS) entry which is preliminary data.</text>
</comment>
<evidence type="ECO:0000259" key="11">
    <source>
        <dbReference type="Pfam" id="PF01478"/>
    </source>
</evidence>
<evidence type="ECO:0000256" key="6">
    <source>
        <dbReference type="ARBA" id="ARBA00022989"/>
    </source>
</evidence>
<accession>A0ABS4ST91</accession>
<dbReference type="InterPro" id="IPR014032">
    <property type="entry name" value="Peptidase_A24A_bac"/>
</dbReference>
<dbReference type="GO" id="GO:0032259">
    <property type="term" value="P:methylation"/>
    <property type="evidence" value="ECO:0007669"/>
    <property type="project" value="UniProtKB-KW"/>
</dbReference>
<keyword evidence="9 13" id="KW-0378">Hydrolase</keyword>
<keyword evidence="5 9" id="KW-0812">Transmembrane</keyword>
<feature type="domain" description="Prepilin type IV endopeptidase peptidase" evidence="11">
    <location>
        <begin position="117"/>
        <end position="226"/>
    </location>
</feature>
<dbReference type="EC" id="2.1.1.-" evidence="9"/>
<organism evidence="13 14">
    <name type="scientific">Azospirillum rugosum</name>
    <dbReference type="NCBI Taxonomy" id="416170"/>
    <lineage>
        <taxon>Bacteria</taxon>
        <taxon>Pseudomonadati</taxon>
        <taxon>Pseudomonadota</taxon>
        <taxon>Alphaproteobacteria</taxon>
        <taxon>Rhodospirillales</taxon>
        <taxon>Azospirillaceae</taxon>
        <taxon>Azospirillum</taxon>
    </lineage>
</organism>
<dbReference type="PANTHER" id="PTHR30487:SF0">
    <property type="entry name" value="PREPILIN LEADER PEPTIDASE_N-METHYLTRANSFERASE-RELATED"/>
    <property type="match status" value="1"/>
</dbReference>
<evidence type="ECO:0000259" key="12">
    <source>
        <dbReference type="Pfam" id="PF06750"/>
    </source>
</evidence>
<protein>
    <recommendedName>
        <fullName evidence="9">Prepilin leader peptidase/N-methyltransferase</fullName>
        <ecNumber evidence="9">2.1.1.-</ecNumber>
        <ecNumber evidence="9">3.4.23.43</ecNumber>
    </recommendedName>
</protein>
<feature type="transmembrane region" description="Helical" evidence="10">
    <location>
        <begin position="6"/>
        <end position="24"/>
    </location>
</feature>
<feature type="transmembrane region" description="Helical" evidence="10">
    <location>
        <begin position="139"/>
        <end position="158"/>
    </location>
</feature>
<dbReference type="InterPro" id="IPR050882">
    <property type="entry name" value="Prepilin_peptidase/N-MTase"/>
</dbReference>
<keyword evidence="9 13" id="KW-0808">Transferase</keyword>
<feature type="transmembrane region" description="Helical" evidence="10">
    <location>
        <begin position="110"/>
        <end position="127"/>
    </location>
</feature>
<keyword evidence="14" id="KW-1185">Reference proteome</keyword>
<feature type="transmembrane region" description="Helical" evidence="10">
    <location>
        <begin position="207"/>
        <end position="231"/>
    </location>
</feature>
<evidence type="ECO:0000256" key="8">
    <source>
        <dbReference type="RuleBase" id="RU003793"/>
    </source>
</evidence>
<dbReference type="GO" id="GO:0004190">
    <property type="term" value="F:aspartic-type endopeptidase activity"/>
    <property type="evidence" value="ECO:0007669"/>
    <property type="project" value="UniProtKB-EC"/>
</dbReference>
<proteinExistence type="inferred from homology"/>
<evidence type="ECO:0000256" key="3">
    <source>
        <dbReference type="ARBA" id="ARBA00022475"/>
    </source>
</evidence>
<name>A0ABS4ST91_9PROT</name>
<dbReference type="InterPro" id="IPR000045">
    <property type="entry name" value="Prepilin_IV_endopep_pep"/>
</dbReference>
<feature type="domain" description="Prepilin peptidase A24 N-terminal" evidence="12">
    <location>
        <begin position="12"/>
        <end position="100"/>
    </location>
</feature>
<evidence type="ECO:0000256" key="4">
    <source>
        <dbReference type="ARBA" id="ARBA00022519"/>
    </source>
</evidence>
<comment type="subcellular location">
    <subcellularLocation>
        <location evidence="1">Cell inner membrane</location>
        <topology evidence="1">Multi-pass membrane protein</topology>
    </subcellularLocation>
    <subcellularLocation>
        <location evidence="9">Cell membrane</location>
        <topology evidence="9">Multi-pass membrane protein</topology>
    </subcellularLocation>
</comment>
<evidence type="ECO:0000313" key="14">
    <source>
        <dbReference type="Proteomes" id="UP000781958"/>
    </source>
</evidence>
<keyword evidence="9" id="KW-0645">Protease</keyword>
<dbReference type="Pfam" id="PF01478">
    <property type="entry name" value="Peptidase_A24"/>
    <property type="match status" value="1"/>
</dbReference>
<keyword evidence="4" id="KW-0997">Cell inner membrane</keyword>
<keyword evidence="3" id="KW-1003">Cell membrane</keyword>
<evidence type="ECO:0000256" key="5">
    <source>
        <dbReference type="ARBA" id="ARBA00022692"/>
    </source>
</evidence>
<gene>
    <name evidence="13" type="ORF">J2851_005269</name>
</gene>
<feature type="transmembrane region" description="Helical" evidence="10">
    <location>
        <begin position="238"/>
        <end position="257"/>
    </location>
</feature>
<evidence type="ECO:0000313" key="13">
    <source>
        <dbReference type="EMBL" id="MBP2295459.1"/>
    </source>
</evidence>
<keyword evidence="6 10" id="KW-1133">Transmembrane helix</keyword>
<dbReference type="Gene3D" id="1.20.120.1220">
    <property type="match status" value="1"/>
</dbReference>
<dbReference type="EMBL" id="JAGINP010000022">
    <property type="protein sequence ID" value="MBP2295459.1"/>
    <property type="molecule type" value="Genomic_DNA"/>
</dbReference>
<keyword evidence="9" id="KW-0511">Multifunctional enzyme</keyword>
<comment type="catalytic activity">
    <reaction evidence="9">
        <text>Typically cleaves a -Gly-|-Phe- bond to release an N-terminal, basic peptide of 5-8 residues from type IV prepilin, and then N-methylates the new N-terminal amino group, the methyl donor being S-adenosyl-L-methionine.</text>
        <dbReference type="EC" id="3.4.23.43"/>
    </reaction>
</comment>
<dbReference type="InterPro" id="IPR010627">
    <property type="entry name" value="Prepilin_pept_A24_N"/>
</dbReference>
<keyword evidence="7 10" id="KW-0472">Membrane</keyword>
<dbReference type="GO" id="GO:0008168">
    <property type="term" value="F:methyltransferase activity"/>
    <property type="evidence" value="ECO:0007669"/>
    <property type="project" value="UniProtKB-KW"/>
</dbReference>
<dbReference type="RefSeq" id="WP_209769969.1">
    <property type="nucleotide sequence ID" value="NZ_JAGINP010000022.1"/>
</dbReference>
<evidence type="ECO:0000256" key="1">
    <source>
        <dbReference type="ARBA" id="ARBA00004429"/>
    </source>
</evidence>
<dbReference type="Pfam" id="PF06750">
    <property type="entry name" value="A24_N_bact"/>
    <property type="match status" value="1"/>
</dbReference>
<comment type="function">
    <text evidence="9">Plays an essential role in type IV pili and type II pseudopili formation by proteolytically removing the leader sequence from substrate proteins and subsequently monomethylating the alpha-amino group of the newly exposed N-terminal phenylalanine.</text>
</comment>
<keyword evidence="9 13" id="KW-0489">Methyltransferase</keyword>
<dbReference type="PANTHER" id="PTHR30487">
    <property type="entry name" value="TYPE 4 PREPILIN-LIKE PROTEINS LEADER PEPTIDE-PROCESSING ENZYME"/>
    <property type="match status" value="1"/>
</dbReference>
<dbReference type="PRINTS" id="PR00864">
    <property type="entry name" value="PREPILNPTASE"/>
</dbReference>
<sequence>MGIESWAALALAGVMIGSFLNVVIHRLPIMIERAGNGAEGRYDLAWPPSACPGCGRPVRALENVPVVSFLLLRGRCAGCGRRIGWRYPAVEILGGLLPVAFGLLLPPGPVAALSGALFVWLLLAITVTDLESGLIPDALSLTLLWSGLLVSACGGPFVGPADSVRGAAAGYLALRVVEALAERAYGRPALGRGDAKLLGALGAWVGWQGLGATLFLGSSIGALTGIALIAARRLDRRAAIPFGPFLAAGGVIALLFGKDLATVLPALPFVFK</sequence>
<evidence type="ECO:0000256" key="9">
    <source>
        <dbReference type="RuleBase" id="RU003794"/>
    </source>
</evidence>
<dbReference type="EC" id="3.4.23.43" evidence="9"/>
<feature type="transmembrane region" description="Helical" evidence="10">
    <location>
        <begin position="83"/>
        <end position="104"/>
    </location>
</feature>
<dbReference type="Proteomes" id="UP000781958">
    <property type="component" value="Unassembled WGS sequence"/>
</dbReference>
<evidence type="ECO:0000256" key="7">
    <source>
        <dbReference type="ARBA" id="ARBA00023136"/>
    </source>
</evidence>